<reference evidence="2" key="1">
    <citation type="submission" date="2020-12" db="EMBL/GenBank/DDBJ databases">
        <authorList>
            <consortium name="Molecular Ecology Group"/>
        </authorList>
    </citation>
    <scope>NUCLEOTIDE SEQUENCE</scope>
    <source>
        <strain evidence="2">TBG_1078</strain>
    </source>
</reference>
<name>A0A811YUQ2_NYCPR</name>
<feature type="compositionally biased region" description="Acidic residues" evidence="1">
    <location>
        <begin position="283"/>
        <end position="388"/>
    </location>
</feature>
<accession>A0A811YUQ2</accession>
<gene>
    <name evidence="2" type="ORF">NYPRO_LOCUS14145</name>
</gene>
<evidence type="ECO:0000313" key="3">
    <source>
        <dbReference type="Proteomes" id="UP000645828"/>
    </source>
</evidence>
<organism evidence="2 3">
    <name type="scientific">Nyctereutes procyonoides</name>
    <name type="common">Raccoon dog</name>
    <name type="synonym">Canis procyonoides</name>
    <dbReference type="NCBI Taxonomy" id="34880"/>
    <lineage>
        <taxon>Eukaryota</taxon>
        <taxon>Metazoa</taxon>
        <taxon>Chordata</taxon>
        <taxon>Craniata</taxon>
        <taxon>Vertebrata</taxon>
        <taxon>Euteleostomi</taxon>
        <taxon>Mammalia</taxon>
        <taxon>Eutheria</taxon>
        <taxon>Laurasiatheria</taxon>
        <taxon>Carnivora</taxon>
        <taxon>Caniformia</taxon>
        <taxon>Canidae</taxon>
        <taxon>Nyctereutes</taxon>
    </lineage>
</organism>
<dbReference type="PANTHER" id="PTHR37337:SF1">
    <property type="entry name" value="COILED-COIL DOMAIN-CONTAINING GLUTAMATE-RICH PROTEIN 1"/>
    <property type="match status" value="1"/>
</dbReference>
<evidence type="ECO:0000256" key="1">
    <source>
        <dbReference type="SAM" id="MobiDB-lite"/>
    </source>
</evidence>
<feature type="region of interest" description="Disordered" evidence="1">
    <location>
        <begin position="132"/>
        <end position="165"/>
    </location>
</feature>
<feature type="compositionally biased region" description="Low complexity" evidence="1">
    <location>
        <begin position="207"/>
        <end position="225"/>
    </location>
</feature>
<dbReference type="EMBL" id="CAJHUB010000751">
    <property type="protein sequence ID" value="CAD7681353.1"/>
    <property type="molecule type" value="Genomic_DNA"/>
</dbReference>
<dbReference type="PANTHER" id="PTHR37337">
    <property type="entry name" value="COILED-COIL DOMAIN-CONTAINING GLUTAMATE-RICH PROTEIN 1"/>
    <property type="match status" value="1"/>
</dbReference>
<comment type="caution">
    <text evidence="2">The sequence shown here is derived from an EMBL/GenBank/DDBJ whole genome shotgun (WGS) entry which is preliminary data.</text>
</comment>
<feature type="compositionally biased region" description="Acidic residues" evidence="1">
    <location>
        <begin position="233"/>
        <end position="248"/>
    </location>
</feature>
<proteinExistence type="predicted"/>
<sequence length="452" mass="51779">MTQTLYTREDPRNLGGGWAPPAPLRTWSTCHRRRRGAPIYKRRRRYGPKSEYEPPWKQPKQQHGPGPWFQPPRRPYWAVSADGGRRGGPWRPPPGGFWRRPGRVQVIRVYGLHPVCLCCCSCWRGPWKRGWARPPGRKQRWGRRGRGPRRQPRRPSPPRPPAALSTLLRPVNLYGWRAPGMRAPRNTTQFIMNQIYEDMRQEELERQQAALRSQQAAPGGSSQSDEAPRGEEGEGAGEEEEREEEEDAGPWGAPYGGGVQDPSLVFSPDPDRELGSPAAPLGQEEEEEGEECECECDNEESDGEEEESQEEQEQEQEEEEEASDDEEEEVEEADCVEEGEEDREEEEGEEDQEEDQEEEEGEEGEEDQEEEEEETEEEAVEEEEEPREEENHLPLQMPLSFLVGAEEERENVLNCAYLSPKQIIPRVAQEALLVVETLTVSRKGIEDGMELM</sequence>
<feature type="region of interest" description="Disordered" evidence="1">
    <location>
        <begin position="41"/>
        <end position="73"/>
    </location>
</feature>
<dbReference type="InterPro" id="IPR052696">
    <property type="entry name" value="Coiled-coil_domain"/>
</dbReference>
<evidence type="ECO:0000313" key="2">
    <source>
        <dbReference type="EMBL" id="CAD7681353.1"/>
    </source>
</evidence>
<dbReference type="AlphaFoldDB" id="A0A811YUQ2"/>
<dbReference type="Proteomes" id="UP000645828">
    <property type="component" value="Unassembled WGS sequence"/>
</dbReference>
<feature type="region of interest" description="Disordered" evidence="1">
    <location>
        <begin position="202"/>
        <end position="396"/>
    </location>
</feature>
<dbReference type="InterPro" id="IPR027889">
    <property type="entry name" value="CCER1"/>
</dbReference>
<keyword evidence="3" id="KW-1185">Reference proteome</keyword>
<feature type="compositionally biased region" description="Basic residues" evidence="1">
    <location>
        <begin position="132"/>
        <end position="153"/>
    </location>
</feature>
<protein>
    <submittedName>
        <fullName evidence="2">(raccoon dog) hypothetical protein</fullName>
    </submittedName>
</protein>
<dbReference type="Pfam" id="PF15482">
    <property type="entry name" value="CCER1"/>
    <property type="match status" value="1"/>
</dbReference>